<feature type="domain" description="Alpha-2-macroglobulin bait region" evidence="10">
    <location>
        <begin position="450"/>
        <end position="600"/>
    </location>
</feature>
<dbReference type="SUPFAM" id="SSF49410">
    <property type="entry name" value="Alpha-macroglobulin receptor domain"/>
    <property type="match status" value="1"/>
</dbReference>
<keyword evidence="4" id="KW-0646">Protease inhibitor</keyword>
<dbReference type="Gene3D" id="2.60.40.10">
    <property type="entry name" value="Immunoglobulins"/>
    <property type="match status" value="2"/>
</dbReference>
<evidence type="ECO:0000256" key="2">
    <source>
        <dbReference type="ARBA" id="ARBA00010952"/>
    </source>
</evidence>
<dbReference type="Pfam" id="PF17791">
    <property type="entry name" value="MG3"/>
    <property type="match status" value="1"/>
</dbReference>
<keyword evidence="8" id="KW-0325">Glycoprotein</keyword>
<reference evidence="13 14" key="1">
    <citation type="submission" date="2017-05" db="EMBL/GenBank/DDBJ databases">
        <title>Genome of assembly of the Bengalese finch, Lonchura striata domestica.</title>
        <authorList>
            <person name="Colquitt B.M."/>
            <person name="Brainard M.S."/>
        </authorList>
    </citation>
    <scope>NUCLEOTIDE SEQUENCE [LARGE SCALE GENOMIC DNA]</scope>
    <source>
        <strain evidence="13">White83orange57</strain>
    </source>
</reference>
<evidence type="ECO:0000256" key="5">
    <source>
        <dbReference type="ARBA" id="ARBA00022729"/>
    </source>
</evidence>
<dbReference type="Pfam" id="PF01835">
    <property type="entry name" value="MG2"/>
    <property type="match status" value="1"/>
</dbReference>
<keyword evidence="7" id="KW-1015">Disulfide bond</keyword>
<name>A0A218ULU3_9PASE</name>
<dbReference type="InterPro" id="IPR036595">
    <property type="entry name" value="A-macroglobulin_rcpt-bd_sf"/>
</dbReference>
<keyword evidence="14" id="KW-1185">Reference proteome</keyword>
<evidence type="ECO:0000256" key="9">
    <source>
        <dbReference type="SAM" id="SignalP"/>
    </source>
</evidence>
<dbReference type="Gene3D" id="2.60.40.1930">
    <property type="match status" value="2"/>
</dbReference>
<dbReference type="SMART" id="SM01360">
    <property type="entry name" value="A2M"/>
    <property type="match status" value="1"/>
</dbReference>
<dbReference type="Pfam" id="PF07678">
    <property type="entry name" value="TED_complement"/>
    <property type="match status" value="1"/>
</dbReference>
<feature type="domain" description="Alpha-macroglobulin receptor-binding" evidence="12">
    <location>
        <begin position="1411"/>
        <end position="1498"/>
    </location>
</feature>
<sequence>MGAPLLLLALTLFPVAAAASLEPHYLVVFPAIIQQSQEEKLYIHFSSLTENVHLAVTLQTKTQNHTLVEQDVEKPGTFQSITFQVPDLMLTPKKTESEEVAFLHVLIHSGDNVLLEGDKKVLVKPKKNIILIETDKGLYKPGETVKFRIVNLDENLKVIKNEYSQIWLQDPEYNRVAEWLNVKSNHGIVDLSFPLASEASLGNYIISVQQDMAQKTFSVKEYVLKKFEIKIEHPPHITASDEEFQLVACGKYTYGKPVQGKVEIIVMTATQDINENSTSSAIQKQNSWTNKDGCVTVTIKTEALEINEADSYVIAEVKMVENGTGVHSVEMALIPVATVMKSVEFVNLHPFYKRGIPYTGKIVCHSLESPLRNETVHLIIDVNDKETQLSLLTDEKGEAHFTLDTTSWNSTMVSLRGTYNPPSENSSISEMEGDDFHWLKPFYSESDSFLEIKAKNYVMSCDQEQEVQVDYILSQDKLSPEEDHIDFYYLVIAKGKILFSREKKVPMTQHQTLQGSFSLTLPVGNDFLPDIKLLVYAVFSDGEVVADVEHFEVEKCFRHKVALEFSQKEELPGSQVRLNLKAAPGSLCSVRAVDKSILLQKNQTLTAESLHEEIFQDSFMVGGRGLPYRLEDFEAYPCRPQQPRPHKKARMGAPWYQSEADVYNLFKKLRMKIFTNTRIKKPVSCVLPDFHKKMYPKKDFMVGSQATLADSKPHSDDKEKPKPRTLFPETWIWDLVSVGGNGQASLQVAVPDTITEWNANTFCVADAGFGFSPLVSLRVFQPFFVDVSLPYSVIQGETFSLKATVFNYLKDCIQVYTTLTETPELKVDACPSCQFTSCLCANEAKTFVWNMTATKLGRVNVTVSSVAEESHSLCGNRIAVTPLQGGRDTVIKSLLVKPGGVLQEKTQNAFLCPADNTISEEFSLTLPAEVLEGSARVTFSVIGDIMGPALQNLDQLLSMPFGCGEQNMVQFAPNIFILQYLNKTKQLNLEIKDKALKFLTTGYQRQLLYKHDDGSYSAFGKGDEQGNTWLTAFVARSFGQASSHIYIDKDHMHGALRWLQKHQLPSGCFQSVGKLFNNDLKGGVDDTISLTAYIAAALVELQLERNDTMLDNALHCLKKVTLDETSLYVKALMAYVFTLSKDMEMRKQLLDMVQKETGRLLLWVPRDQDCVQETAKMLKLGDINLNIQGSTILLFHIFLPPSAQLLTSQSADEKSSSMIETVAYIILAHVSKPDLSVNEASVSKLVRWLSAQRNAFGGFASTQDTVVSLQALAQYAALIPQEIRDVKVAVKGKGASPLEFHVHRNNKLVLHQASLHADTGTYTVQATGSGCVYVQVRTCKEQRSLTTEERFGFKQKCFLPNQTTLYYNIPPPKTKEVFLLDVDTVPRECDGVRKQFDIHVSVRYVGDRGTSNMALVEVEMLSGFIPVQSSVKELEKVPLVKKTEIKPDKITIYLEELGESSLKLNISVEQDVEVQNLKAATVHIYDYYKPDDRSAREYAFPCSSDASKQVSS</sequence>
<dbReference type="InterPro" id="IPR041555">
    <property type="entry name" value="MG3"/>
</dbReference>
<dbReference type="InterPro" id="IPR009048">
    <property type="entry name" value="A-macroglobulin_rcpt-bd"/>
</dbReference>
<protein>
    <submittedName>
        <fullName evidence="13">Alpha-2-macroglobulin-like protein 1</fullName>
    </submittedName>
</protein>
<dbReference type="Proteomes" id="UP000197619">
    <property type="component" value="Unassembled WGS sequence"/>
</dbReference>
<dbReference type="PANTHER" id="PTHR11412:SF185">
    <property type="entry name" value="ALPHA-2-MACROGLOBULIN-LIKE PROTEIN 1"/>
    <property type="match status" value="1"/>
</dbReference>
<evidence type="ECO:0000256" key="1">
    <source>
        <dbReference type="ARBA" id="ARBA00004613"/>
    </source>
</evidence>
<dbReference type="Gene3D" id="6.20.50.160">
    <property type="match status" value="1"/>
</dbReference>
<dbReference type="InterPro" id="IPR040839">
    <property type="entry name" value="MG4"/>
</dbReference>
<keyword evidence="5 9" id="KW-0732">Signal</keyword>
<evidence type="ECO:0000256" key="4">
    <source>
        <dbReference type="ARBA" id="ARBA00022690"/>
    </source>
</evidence>
<dbReference type="SMART" id="SM01359">
    <property type="entry name" value="A2M_N_2"/>
    <property type="match status" value="1"/>
</dbReference>
<dbReference type="STRING" id="299123.ENSLSDP00000001142"/>
<dbReference type="InterPro" id="IPR014756">
    <property type="entry name" value="Ig_E-set"/>
</dbReference>
<comment type="caution">
    <text evidence="13">The sequence shown here is derived from an EMBL/GenBank/DDBJ whole genome shotgun (WGS) entry which is preliminary data.</text>
</comment>
<evidence type="ECO:0000259" key="10">
    <source>
        <dbReference type="SMART" id="SM01359"/>
    </source>
</evidence>
<dbReference type="SUPFAM" id="SSF81296">
    <property type="entry name" value="E set domains"/>
    <property type="match status" value="1"/>
</dbReference>
<dbReference type="FunFam" id="2.60.40.1930:FF:000001">
    <property type="entry name" value="CD109 isoform 3"/>
    <property type="match status" value="1"/>
</dbReference>
<comment type="subcellular location">
    <subcellularLocation>
        <location evidence="1">Secreted</location>
    </subcellularLocation>
</comment>
<dbReference type="Gene3D" id="2.60.120.1540">
    <property type="match status" value="1"/>
</dbReference>
<gene>
    <name evidence="13" type="primary">A2ML1_0</name>
    <name evidence="13" type="ORF">RLOC_00000825</name>
</gene>
<dbReference type="EMBL" id="MUZQ01000236">
    <property type="protein sequence ID" value="OWK54541.1"/>
    <property type="molecule type" value="Genomic_DNA"/>
</dbReference>
<evidence type="ECO:0000256" key="6">
    <source>
        <dbReference type="ARBA" id="ARBA00022900"/>
    </source>
</evidence>
<evidence type="ECO:0000313" key="13">
    <source>
        <dbReference type="EMBL" id="OWK54541.1"/>
    </source>
</evidence>
<accession>A0A218ULU3</accession>
<dbReference type="Pfam" id="PF07703">
    <property type="entry name" value="A2M_BRD"/>
    <property type="match status" value="1"/>
</dbReference>
<evidence type="ECO:0000259" key="12">
    <source>
        <dbReference type="SMART" id="SM01361"/>
    </source>
</evidence>
<dbReference type="SMART" id="SM01419">
    <property type="entry name" value="Thiol-ester_cl"/>
    <property type="match status" value="1"/>
</dbReference>
<keyword evidence="3" id="KW-0964">Secreted</keyword>
<feature type="chain" id="PRO_5011967843" evidence="9">
    <location>
        <begin position="19"/>
        <end position="1512"/>
    </location>
</feature>
<proteinExistence type="inferred from homology"/>
<evidence type="ECO:0000313" key="14">
    <source>
        <dbReference type="Proteomes" id="UP000197619"/>
    </source>
</evidence>
<organism evidence="13 14">
    <name type="scientific">Lonchura striata</name>
    <name type="common">white-rumped munia</name>
    <dbReference type="NCBI Taxonomy" id="40157"/>
    <lineage>
        <taxon>Eukaryota</taxon>
        <taxon>Metazoa</taxon>
        <taxon>Chordata</taxon>
        <taxon>Craniata</taxon>
        <taxon>Vertebrata</taxon>
        <taxon>Euteleostomi</taxon>
        <taxon>Archelosauria</taxon>
        <taxon>Archosauria</taxon>
        <taxon>Dinosauria</taxon>
        <taxon>Saurischia</taxon>
        <taxon>Theropoda</taxon>
        <taxon>Coelurosauria</taxon>
        <taxon>Aves</taxon>
        <taxon>Neognathae</taxon>
        <taxon>Neoaves</taxon>
        <taxon>Telluraves</taxon>
        <taxon>Australaves</taxon>
        <taxon>Passeriformes</taxon>
        <taxon>Passeroidea</taxon>
        <taxon>Estrildidae</taxon>
        <taxon>Estrildinae</taxon>
        <taxon>Lonchura</taxon>
    </lineage>
</organism>
<feature type="signal peptide" evidence="9">
    <location>
        <begin position="1"/>
        <end position="18"/>
    </location>
</feature>
<dbReference type="SMART" id="SM01361">
    <property type="entry name" value="A2M_recep"/>
    <property type="match status" value="1"/>
</dbReference>
<dbReference type="InterPro" id="IPR011626">
    <property type="entry name" value="Alpha-macroglobulin_TED"/>
</dbReference>
<dbReference type="SUPFAM" id="SSF48239">
    <property type="entry name" value="Terpenoid cyclases/Protein prenyltransferases"/>
    <property type="match status" value="1"/>
</dbReference>
<dbReference type="GO" id="GO:0005615">
    <property type="term" value="C:extracellular space"/>
    <property type="evidence" value="ECO:0007669"/>
    <property type="project" value="InterPro"/>
</dbReference>
<dbReference type="InterPro" id="IPR047565">
    <property type="entry name" value="Alpha-macroglob_thiol-ester_cl"/>
</dbReference>
<evidence type="ECO:0000259" key="11">
    <source>
        <dbReference type="SMART" id="SM01360"/>
    </source>
</evidence>
<comment type="similarity">
    <text evidence="2">Belongs to the protease inhibitor I39 (alpha-2-macroglobulin) family.</text>
</comment>
<dbReference type="PROSITE" id="PS00477">
    <property type="entry name" value="ALPHA_2_MACROGLOBULIN"/>
    <property type="match status" value="1"/>
</dbReference>
<dbReference type="InterPro" id="IPR050473">
    <property type="entry name" value="A2M/Complement_sys"/>
</dbReference>
<keyword evidence="6" id="KW-0722">Serine protease inhibitor</keyword>
<dbReference type="Pfam" id="PF07677">
    <property type="entry name" value="A2M_recep"/>
    <property type="match status" value="1"/>
</dbReference>
<evidence type="ECO:0000256" key="7">
    <source>
        <dbReference type="ARBA" id="ARBA00023157"/>
    </source>
</evidence>
<evidence type="ECO:0000256" key="3">
    <source>
        <dbReference type="ARBA" id="ARBA00022525"/>
    </source>
</evidence>
<dbReference type="Gene3D" id="2.60.40.690">
    <property type="entry name" value="Alpha-macroglobulin, receptor-binding domain"/>
    <property type="match status" value="1"/>
</dbReference>
<dbReference type="InterPro" id="IPR008930">
    <property type="entry name" value="Terpenoid_cyclase/PrenylTrfase"/>
</dbReference>
<dbReference type="InterPro" id="IPR041813">
    <property type="entry name" value="A2M_TED"/>
</dbReference>
<dbReference type="CDD" id="cd02897">
    <property type="entry name" value="A2M_2"/>
    <property type="match status" value="1"/>
</dbReference>
<dbReference type="InterPro" id="IPR011625">
    <property type="entry name" value="A2M_N_BRD"/>
</dbReference>
<dbReference type="InterPro" id="IPR019742">
    <property type="entry name" value="MacrogloblnA2_CS"/>
</dbReference>
<dbReference type="PANTHER" id="PTHR11412">
    <property type="entry name" value="MACROGLOBULIN / COMPLEMENT"/>
    <property type="match status" value="1"/>
</dbReference>
<dbReference type="Gene3D" id="2.20.130.20">
    <property type="match status" value="1"/>
</dbReference>
<dbReference type="Pfam" id="PF17789">
    <property type="entry name" value="MG4"/>
    <property type="match status" value="1"/>
</dbReference>
<dbReference type="Pfam" id="PF00207">
    <property type="entry name" value="A2M"/>
    <property type="match status" value="1"/>
</dbReference>
<dbReference type="InterPro" id="IPR001599">
    <property type="entry name" value="Macroglobln_a2"/>
</dbReference>
<dbReference type="InterPro" id="IPR002890">
    <property type="entry name" value="MG2"/>
</dbReference>
<dbReference type="GO" id="GO:0004867">
    <property type="term" value="F:serine-type endopeptidase inhibitor activity"/>
    <property type="evidence" value="ECO:0007669"/>
    <property type="project" value="UniProtKB-KW"/>
</dbReference>
<feature type="domain" description="Alpha-2-macroglobulin" evidence="11">
    <location>
        <begin position="730"/>
        <end position="819"/>
    </location>
</feature>
<dbReference type="Gene3D" id="1.50.10.20">
    <property type="match status" value="1"/>
</dbReference>
<evidence type="ECO:0000256" key="8">
    <source>
        <dbReference type="ARBA" id="ARBA00023180"/>
    </source>
</evidence>
<dbReference type="Gene3D" id="2.60.40.1940">
    <property type="match status" value="1"/>
</dbReference>
<dbReference type="InterPro" id="IPR013783">
    <property type="entry name" value="Ig-like_fold"/>
</dbReference>